<proteinExistence type="predicted"/>
<name>A0A376FE29_ENTAS</name>
<evidence type="ECO:0000313" key="2">
    <source>
        <dbReference type="Proteomes" id="UP000255163"/>
    </source>
</evidence>
<gene>
    <name evidence="1" type="ORF">NCTC12123_03115</name>
</gene>
<evidence type="ECO:0000313" key="1">
    <source>
        <dbReference type="EMBL" id="STD22125.1"/>
    </source>
</evidence>
<accession>A0A376FE29</accession>
<sequence length="40" mass="4536">MLDNQQHIDSALPQRIEHRSRDVVKVMLPLVKELAKAGKA</sequence>
<dbReference type="AlphaFoldDB" id="A0A376FE29"/>
<organism evidence="1 2">
    <name type="scientific">Enterobacter asburiae</name>
    <dbReference type="NCBI Taxonomy" id="61645"/>
    <lineage>
        <taxon>Bacteria</taxon>
        <taxon>Pseudomonadati</taxon>
        <taxon>Pseudomonadota</taxon>
        <taxon>Gammaproteobacteria</taxon>
        <taxon>Enterobacterales</taxon>
        <taxon>Enterobacteriaceae</taxon>
        <taxon>Enterobacter</taxon>
        <taxon>Enterobacter cloacae complex</taxon>
    </lineage>
</organism>
<dbReference type="Proteomes" id="UP000255163">
    <property type="component" value="Unassembled WGS sequence"/>
</dbReference>
<protein>
    <submittedName>
        <fullName evidence="1">Peptidase M28</fullName>
    </submittedName>
</protein>
<reference evidence="1 2" key="1">
    <citation type="submission" date="2018-06" db="EMBL/GenBank/DDBJ databases">
        <authorList>
            <consortium name="Pathogen Informatics"/>
            <person name="Doyle S."/>
        </authorList>
    </citation>
    <scope>NUCLEOTIDE SEQUENCE [LARGE SCALE GENOMIC DNA]</scope>
    <source>
        <strain evidence="1 2">NCTC12123</strain>
    </source>
</reference>
<dbReference type="EMBL" id="UFYI01000007">
    <property type="protein sequence ID" value="STD22125.1"/>
    <property type="molecule type" value="Genomic_DNA"/>
</dbReference>